<organism evidence="2 3">
    <name type="scientific">Brassica cretica</name>
    <name type="common">Mustard</name>
    <dbReference type="NCBI Taxonomy" id="69181"/>
    <lineage>
        <taxon>Eukaryota</taxon>
        <taxon>Viridiplantae</taxon>
        <taxon>Streptophyta</taxon>
        <taxon>Embryophyta</taxon>
        <taxon>Tracheophyta</taxon>
        <taxon>Spermatophyta</taxon>
        <taxon>Magnoliopsida</taxon>
        <taxon>eudicotyledons</taxon>
        <taxon>Gunneridae</taxon>
        <taxon>Pentapetalae</taxon>
        <taxon>rosids</taxon>
        <taxon>malvids</taxon>
        <taxon>Brassicales</taxon>
        <taxon>Brassicaceae</taxon>
        <taxon>Brassiceae</taxon>
        <taxon>Brassica</taxon>
    </lineage>
</organism>
<accession>A0A8S9G1U9</accession>
<dbReference type="Proteomes" id="UP000712281">
    <property type="component" value="Unassembled WGS sequence"/>
</dbReference>
<name>A0A8S9G1U9_BRACR</name>
<feature type="compositionally biased region" description="Basic and acidic residues" evidence="1">
    <location>
        <begin position="98"/>
        <end position="137"/>
    </location>
</feature>
<proteinExistence type="predicted"/>
<evidence type="ECO:0000313" key="3">
    <source>
        <dbReference type="Proteomes" id="UP000712281"/>
    </source>
</evidence>
<comment type="caution">
    <text evidence="2">The sequence shown here is derived from an EMBL/GenBank/DDBJ whole genome shotgun (WGS) entry which is preliminary data.</text>
</comment>
<feature type="region of interest" description="Disordered" evidence="1">
    <location>
        <begin position="95"/>
        <end position="137"/>
    </location>
</feature>
<protein>
    <submittedName>
        <fullName evidence="2">Uncharacterized protein</fullName>
    </submittedName>
</protein>
<gene>
    <name evidence="2" type="ORF">F2Q68_00020633</name>
</gene>
<dbReference type="EMBL" id="QGKW02002228">
    <property type="protein sequence ID" value="KAF2539259.1"/>
    <property type="molecule type" value="Genomic_DNA"/>
</dbReference>
<evidence type="ECO:0000256" key="1">
    <source>
        <dbReference type="SAM" id="MobiDB-lite"/>
    </source>
</evidence>
<feature type="region of interest" description="Disordered" evidence="1">
    <location>
        <begin position="201"/>
        <end position="225"/>
    </location>
</feature>
<sequence>MAAYQEHMLSKRLDAMQSMVERLPGVAPPIRKSNPQSYVDTPLTDEITLIEMPRKFSFPSIKAYDGTSDPDDHVANTDQELLDVKWKENVANRAKAQLKQDSKAVRPDRTLSKTSRGFREQKPGKIPEPRGQQDKWPQKIKAPDSFQNPGLWCVFHCDHGQKMEDSIALRIEVTKLLRKGPSDQRHIGRFENLRHKPRIHEEKHLERQTRPRGSQTEMPAPGHGLNILHSEEARKGFSGEVKQTAGEVILPVYAEGMNMSTKFLVVDCESSYNMILGRPWFHGMGAVPSTLHQIVKFHRD</sequence>
<evidence type="ECO:0000313" key="2">
    <source>
        <dbReference type="EMBL" id="KAF2539259.1"/>
    </source>
</evidence>
<reference evidence="2" key="1">
    <citation type="submission" date="2019-12" db="EMBL/GenBank/DDBJ databases">
        <title>Genome sequencing and annotation of Brassica cretica.</title>
        <authorList>
            <person name="Studholme D.J."/>
            <person name="Sarris P.F."/>
        </authorList>
    </citation>
    <scope>NUCLEOTIDE SEQUENCE</scope>
    <source>
        <strain evidence="2">PFS-001/15</strain>
        <tissue evidence="2">Leaf</tissue>
    </source>
</reference>
<dbReference type="AlphaFoldDB" id="A0A8S9G1U9"/>
<dbReference type="PANTHER" id="PTHR33240:SF8">
    <property type="entry name" value="OS03G0439900 PROTEIN"/>
    <property type="match status" value="1"/>
</dbReference>
<dbReference type="PANTHER" id="PTHR33240">
    <property type="entry name" value="OS08G0508500 PROTEIN"/>
    <property type="match status" value="1"/>
</dbReference>